<dbReference type="Proteomes" id="UP000095228">
    <property type="component" value="Chromosome"/>
</dbReference>
<sequence length="140" mass="15534">MSDLITPGTRWLITFATLAYGVGPFIIDMNRTHLTHPAWPGHARFHLLWSAVSQLAVAGLALWLVWADSADPVWHCRLAVIIGLGMNSGFWGAFLFRRAYRGTLHDPQGIPPLWGKLDGNLLAVSLITALLLVALWQTWP</sequence>
<proteinExistence type="predicted"/>
<dbReference type="PATRIC" id="fig|1838286.3.peg.317"/>
<feature type="transmembrane region" description="Helical" evidence="1">
    <location>
        <begin position="78"/>
        <end position="96"/>
    </location>
</feature>
<keyword evidence="1" id="KW-0812">Transmembrane</keyword>
<protein>
    <submittedName>
        <fullName evidence="2">Uncharacterized protein</fullName>
    </submittedName>
</protein>
<dbReference type="AlphaFoldDB" id="A0A1I7PI17"/>
<dbReference type="InterPro" id="IPR046580">
    <property type="entry name" value="DUF6640"/>
</dbReference>
<dbReference type="RefSeq" id="WP_069960642.1">
    <property type="nucleotide sequence ID" value="NZ_CP016094.1"/>
</dbReference>
<evidence type="ECO:0000313" key="2">
    <source>
        <dbReference type="EMBL" id="AOS43270.1"/>
    </source>
</evidence>
<keyword evidence="1" id="KW-1133">Transmembrane helix</keyword>
<gene>
    <name evidence="2" type="ORF">Verru16b_00313</name>
</gene>
<feature type="transmembrane region" description="Helical" evidence="1">
    <location>
        <begin position="47"/>
        <end position="66"/>
    </location>
</feature>
<evidence type="ECO:0000313" key="3">
    <source>
        <dbReference type="Proteomes" id="UP000095228"/>
    </source>
</evidence>
<dbReference type="Pfam" id="PF20345">
    <property type="entry name" value="DUF6640"/>
    <property type="match status" value="1"/>
</dbReference>
<dbReference type="OrthoDB" id="122427at2"/>
<evidence type="ECO:0000256" key="1">
    <source>
        <dbReference type="SAM" id="Phobius"/>
    </source>
</evidence>
<dbReference type="EMBL" id="CP016094">
    <property type="protein sequence ID" value="AOS43270.1"/>
    <property type="molecule type" value="Genomic_DNA"/>
</dbReference>
<reference evidence="2 3" key="1">
    <citation type="submission" date="2016-06" db="EMBL/GenBank/DDBJ databases">
        <title>Three novel species with peptidoglycan cell walls form the new genus Lacunisphaera gen. nov. in the family Opitutaceae of the verrucomicrobial subdivision 4.</title>
        <authorList>
            <person name="Rast P."/>
            <person name="Gloeckner I."/>
            <person name="Jogler M."/>
            <person name="Boedeker C."/>
            <person name="Jeske O."/>
            <person name="Wiegand S."/>
            <person name="Reinhardt R."/>
            <person name="Schumann P."/>
            <person name="Rohde M."/>
            <person name="Spring S."/>
            <person name="Gloeckner F.O."/>
            <person name="Jogler C."/>
        </authorList>
    </citation>
    <scope>NUCLEOTIDE SEQUENCE [LARGE SCALE GENOMIC DNA]</scope>
    <source>
        <strain evidence="2 3">IG16b</strain>
    </source>
</reference>
<feature type="transmembrane region" description="Helical" evidence="1">
    <location>
        <begin position="117"/>
        <end position="139"/>
    </location>
</feature>
<feature type="transmembrane region" description="Helical" evidence="1">
    <location>
        <begin position="12"/>
        <end position="27"/>
    </location>
</feature>
<accession>A0A1I7PI17</accession>
<keyword evidence="1" id="KW-0472">Membrane</keyword>
<name>A0A1I7PI17_9BACT</name>
<dbReference type="KEGG" id="obg:Verru16b_00313"/>
<keyword evidence="3" id="KW-1185">Reference proteome</keyword>
<organism evidence="2 3">
    <name type="scientific">Lacunisphaera limnophila</name>
    <dbReference type="NCBI Taxonomy" id="1838286"/>
    <lineage>
        <taxon>Bacteria</taxon>
        <taxon>Pseudomonadati</taxon>
        <taxon>Verrucomicrobiota</taxon>
        <taxon>Opitutia</taxon>
        <taxon>Opitutales</taxon>
        <taxon>Opitutaceae</taxon>
        <taxon>Lacunisphaera</taxon>
    </lineage>
</organism>